<evidence type="ECO:0000313" key="2">
    <source>
        <dbReference type="Proteomes" id="UP000322220"/>
    </source>
</evidence>
<gene>
    <name evidence="1" type="ORF">FZW98_14580</name>
</gene>
<dbReference type="SUPFAM" id="SSF46785">
    <property type="entry name" value="Winged helix' DNA-binding domain"/>
    <property type="match status" value="1"/>
</dbReference>
<accession>A0AB74N8L9</accession>
<name>A0AB74N8L9_LISMN</name>
<dbReference type="RefSeq" id="WP_149058255.1">
    <property type="nucleotide sequence ID" value="NZ_VTHT01000009.1"/>
</dbReference>
<dbReference type="AlphaFoldDB" id="A0AB74N8L9"/>
<comment type="caution">
    <text evidence="1">The sequence shown here is derived from an EMBL/GenBank/DDBJ whole genome shotgun (WGS) entry which is preliminary data.</text>
</comment>
<dbReference type="EMBL" id="VTIK01000010">
    <property type="protein sequence ID" value="TYU49462.1"/>
    <property type="molecule type" value="Genomic_DNA"/>
</dbReference>
<dbReference type="Proteomes" id="UP000322220">
    <property type="component" value="Unassembled WGS sequence"/>
</dbReference>
<evidence type="ECO:0000313" key="1">
    <source>
        <dbReference type="EMBL" id="TYU49462.1"/>
    </source>
</evidence>
<dbReference type="InterPro" id="IPR036390">
    <property type="entry name" value="WH_DNA-bd_sf"/>
</dbReference>
<proteinExistence type="predicted"/>
<sequence>MGLDKLISHYYIDPESNNVNYLRILTLVNELRIISKKQIKDFISFEKDLAKSTYDKVLSFLEDNYYIQRINDYRYGKSIIYYITKEGVHFLGSQYAVPNNPYYNIEHHLKINDMLIEGLRVLGNHPFLDSVISERRLVFEAKDAKDAKEAKGRIYKVPDFDFEFLSPAEEVDIIWHFEIELTLKSYTRYNKRIIPHYLNMLDNEYTSQDKIIYVVPTESIQNKLERIMAEIEASKQKKYTNFIIVHFNNYVEKLIELSQDIKTINGNEE</sequence>
<reference evidence="1 2" key="1">
    <citation type="submission" date="2019-08" db="EMBL/GenBank/DDBJ databases">
        <title>Soil Listeria distribution.</title>
        <authorList>
            <person name="Liao J."/>
        </authorList>
    </citation>
    <scope>NUCLEOTIDE SEQUENCE [LARGE SCALE GENOMIC DNA]</scope>
    <source>
        <strain evidence="1 2">IN-RH-2-BL1</strain>
    </source>
</reference>
<organism evidence="1 2">
    <name type="scientific">Listeria monocytogenes</name>
    <dbReference type="NCBI Taxonomy" id="1639"/>
    <lineage>
        <taxon>Bacteria</taxon>
        <taxon>Bacillati</taxon>
        <taxon>Bacillota</taxon>
        <taxon>Bacilli</taxon>
        <taxon>Bacillales</taxon>
        <taxon>Listeriaceae</taxon>
        <taxon>Listeria</taxon>
    </lineage>
</organism>
<protein>
    <submittedName>
        <fullName evidence="1">ArsR family transcriptional regulator</fullName>
    </submittedName>
</protein>